<feature type="domain" description="Gliding motility-associated protein GldM first immunoglobulin-like" evidence="2">
    <location>
        <begin position="284"/>
        <end position="379"/>
    </location>
</feature>
<evidence type="ECO:0000313" key="4">
    <source>
        <dbReference type="EMBL" id="RFC53433.1"/>
    </source>
</evidence>
<dbReference type="Pfam" id="PF21601">
    <property type="entry name" value="GldM_2nd"/>
    <property type="match status" value="1"/>
</dbReference>
<keyword evidence="5" id="KW-1185">Reference proteome</keyword>
<sequence length="568" mass="61290">MAGGKETPRQKMIGMMYLVLTALLALNVSKEIIAAFVTINDKLESSGEIIDKSIGDVYGTFESKRAALALEKGDTKIIDLWQGKADSLNAETKKVVHFILSESNDMISKVEGKDWVNKDKIDEDGNITELMPLNQIQAMDNYDVPTELFIGGNPKQPKERGLAIVKRMNEYRNNVAELMANYTVGKKTYTFTAPEDVSGLKDALLTANPEDTARIAQYYKSMTIPEMIEVSNAGEATMVPWPSAMFDHAPVVAAAAMFTALKLDVLNSESTAAEFMLSKVDAPTFNFNKIEALPFARTGYVNAGDSLDLKVMIAAYDSNEVAPLKYGINDSTPANWKNTTGDIRLETSTPGSYRVTGQIGVKEKGETVFKNWDFNYTVGKPSGTVSLPEMNVLYRGYSNVVEGAASGFPNYSLSGAGNVSLSKSGNGYIATPGSGRTATINIAGVAEDGSSSNLGSFEFRVMNLPKPAIRLGRYADGETLTTGQVRASRQLFAGYPPEIPLKATFSVVKYEVTATGVPRGATGNGNQLSGEAMRVLTNAKSGATITVTASYREPSGRVNRQNAVFKVK</sequence>
<dbReference type="Pfam" id="PF12081">
    <property type="entry name" value="GldM_1st"/>
    <property type="match status" value="1"/>
</dbReference>
<gene>
    <name evidence="4" type="ORF">DXU93_13460</name>
</gene>
<comment type="caution">
    <text evidence="4">The sequence shown here is derived from an EMBL/GenBank/DDBJ whole genome shotgun (WGS) entry which is preliminary data.</text>
</comment>
<dbReference type="AlphaFoldDB" id="A0A3E1EVC0"/>
<protein>
    <recommendedName>
        <fullName evidence="6">Gliding motility protein GldM</fullName>
    </recommendedName>
</protein>
<reference evidence="4 5" key="1">
    <citation type="submission" date="2018-08" db="EMBL/GenBank/DDBJ databases">
        <title>The draft genome squence of Brumimicrobium sp. N62.</title>
        <authorList>
            <person name="Du Z.-J."/>
            <person name="Luo H.-R."/>
        </authorList>
    </citation>
    <scope>NUCLEOTIDE SEQUENCE [LARGE SCALE GENOMIC DNA]</scope>
    <source>
        <strain evidence="4 5">N62</strain>
    </source>
</reference>
<dbReference type="OrthoDB" id="1490890at2"/>
<dbReference type="InterPro" id="IPR048406">
    <property type="entry name" value="GldM_Ig-like-2"/>
</dbReference>
<dbReference type="EMBL" id="QURB01000009">
    <property type="protein sequence ID" value="RFC53433.1"/>
    <property type="molecule type" value="Genomic_DNA"/>
</dbReference>
<evidence type="ECO:0000259" key="3">
    <source>
        <dbReference type="Pfam" id="PF21602"/>
    </source>
</evidence>
<evidence type="ECO:0000259" key="2">
    <source>
        <dbReference type="Pfam" id="PF21601"/>
    </source>
</evidence>
<evidence type="ECO:0008006" key="6">
    <source>
        <dbReference type="Google" id="ProtNLM"/>
    </source>
</evidence>
<dbReference type="Pfam" id="PF21602">
    <property type="entry name" value="GldM_3rd"/>
    <property type="match status" value="1"/>
</dbReference>
<feature type="domain" description="Gliding motility-associated protein GldM N-terminal" evidence="1">
    <location>
        <begin position="31"/>
        <end position="278"/>
    </location>
</feature>
<organism evidence="4 5">
    <name type="scientific">Brumimicrobium aurantiacum</name>
    <dbReference type="NCBI Taxonomy" id="1737063"/>
    <lineage>
        <taxon>Bacteria</taxon>
        <taxon>Pseudomonadati</taxon>
        <taxon>Bacteroidota</taxon>
        <taxon>Flavobacteriia</taxon>
        <taxon>Flavobacteriales</taxon>
        <taxon>Crocinitomicaceae</taxon>
        <taxon>Brumimicrobium</taxon>
    </lineage>
</organism>
<proteinExistence type="predicted"/>
<dbReference type="InterPro" id="IPR022720">
    <property type="entry name" value="Motility-assoc_prot_GldM_N"/>
</dbReference>
<accession>A0A3E1EVC0</accession>
<evidence type="ECO:0000259" key="1">
    <source>
        <dbReference type="Pfam" id="PF12081"/>
    </source>
</evidence>
<dbReference type="Proteomes" id="UP000257127">
    <property type="component" value="Unassembled WGS sequence"/>
</dbReference>
<dbReference type="RefSeq" id="WP_116881825.1">
    <property type="nucleotide sequence ID" value="NZ_QURB01000009.1"/>
</dbReference>
<feature type="domain" description="Gliding motility-associated protein GldM second immunoglobulin-like" evidence="3">
    <location>
        <begin position="384"/>
        <end position="461"/>
    </location>
</feature>
<name>A0A3E1EVC0_9FLAO</name>
<dbReference type="InterPro" id="IPR048405">
    <property type="entry name" value="GldM_Ig-like-1"/>
</dbReference>
<evidence type="ECO:0000313" key="5">
    <source>
        <dbReference type="Proteomes" id="UP000257127"/>
    </source>
</evidence>